<comment type="caution">
    <text evidence="3">The sequence shown here is derived from an EMBL/GenBank/DDBJ whole genome shotgun (WGS) entry which is preliminary data.</text>
</comment>
<evidence type="ECO:0000259" key="2">
    <source>
        <dbReference type="Pfam" id="PF09994"/>
    </source>
</evidence>
<accession>A0A9N8PN61</accession>
<name>A0A9N8PN61_9PEZI</name>
<evidence type="ECO:0000313" key="4">
    <source>
        <dbReference type="Proteomes" id="UP000745764"/>
    </source>
</evidence>
<dbReference type="OrthoDB" id="3162439at2759"/>
<evidence type="ECO:0000256" key="1">
    <source>
        <dbReference type="SAM" id="MobiDB-lite"/>
    </source>
</evidence>
<protein>
    <recommendedName>
        <fullName evidence="2">T6SS Phospholipase effector Tle1-like catalytic domain-containing protein</fullName>
    </recommendedName>
</protein>
<dbReference type="InterPro" id="IPR029058">
    <property type="entry name" value="AB_hydrolase_fold"/>
</dbReference>
<organism evidence="3 4">
    <name type="scientific">Aureobasidium uvarum</name>
    <dbReference type="NCBI Taxonomy" id="2773716"/>
    <lineage>
        <taxon>Eukaryota</taxon>
        <taxon>Fungi</taxon>
        <taxon>Dikarya</taxon>
        <taxon>Ascomycota</taxon>
        <taxon>Pezizomycotina</taxon>
        <taxon>Dothideomycetes</taxon>
        <taxon>Dothideomycetidae</taxon>
        <taxon>Dothideales</taxon>
        <taxon>Saccotheciaceae</taxon>
        <taxon>Aureobasidium</taxon>
    </lineage>
</organism>
<dbReference type="EMBL" id="CAINUL010000001">
    <property type="protein sequence ID" value="CAD0106652.1"/>
    <property type="molecule type" value="Genomic_DNA"/>
</dbReference>
<feature type="domain" description="T6SS Phospholipase effector Tle1-like catalytic" evidence="2">
    <location>
        <begin position="51"/>
        <end position="353"/>
    </location>
</feature>
<dbReference type="InterPro" id="IPR018712">
    <property type="entry name" value="Tle1-like_cat"/>
</dbReference>
<evidence type="ECO:0000313" key="3">
    <source>
        <dbReference type="EMBL" id="CAD0106652.1"/>
    </source>
</evidence>
<dbReference type="SUPFAM" id="SSF53474">
    <property type="entry name" value="alpha/beta-Hydrolases"/>
    <property type="match status" value="1"/>
</dbReference>
<proteinExistence type="predicted"/>
<feature type="region of interest" description="Disordered" evidence="1">
    <location>
        <begin position="1"/>
        <end position="32"/>
    </location>
</feature>
<keyword evidence="4" id="KW-1185">Reference proteome</keyword>
<gene>
    <name evidence="3" type="ORF">AWRI4620_LOCUS907</name>
</gene>
<dbReference type="Proteomes" id="UP000745764">
    <property type="component" value="Unassembled WGS sequence"/>
</dbReference>
<reference evidence="3" key="1">
    <citation type="submission" date="2020-06" db="EMBL/GenBank/DDBJ databases">
        <authorList>
            <person name="Onetto C."/>
        </authorList>
    </citation>
    <scope>NUCLEOTIDE SEQUENCE</scope>
</reference>
<dbReference type="PANTHER" id="PTHR33840:SF2">
    <property type="entry name" value="TLE1 PHOSPHOLIPASE DOMAIN-CONTAINING PROTEIN"/>
    <property type="match status" value="1"/>
</dbReference>
<feature type="region of interest" description="Disordered" evidence="1">
    <location>
        <begin position="258"/>
        <end position="287"/>
    </location>
</feature>
<dbReference type="Pfam" id="PF09994">
    <property type="entry name" value="T6SS_Tle1-like_cat"/>
    <property type="match status" value="1"/>
</dbReference>
<dbReference type="PANTHER" id="PTHR33840">
    <property type="match status" value="1"/>
</dbReference>
<dbReference type="AlphaFoldDB" id="A0A9N8PN61"/>
<sequence length="539" mass="61486">MDRRGSYPIQSAPAASSNPTTLPEKPTIAHSTPQLPKYIHATKNGETLQGRTLIICLDGTGDQFDGDNSNIVHLVSCLKKDDPHQITYYQTGIGTYNSGGMSDGIAAAFDMAVGSGLGFHVREAYRFLMQTYREGDKICLFGFSRGAYTARCLAGMLHKVGLLPAHNRGQVPFAYKFYKDDTQKGWNMSSDFKRTFCIDINVHFVGVFDSVASVGFIPRKLPLSSTPTNKPSYFRHAMALDERRAKFKVCRYQQKDHTDPNSRWVTKAATEGHSQTPRQRLESASTADTYTGYQANDSEKMTRSGSDANKTAREVDCLEVWFSGCHADVGGGAVANEERHKPSQIPLRWMLRQCFECNTGIIFDTHRLAEEGLDVHMLYPVYQRLEMPKVGPSPNTMERYHQGELAPISRRSTLLEAQETNNHDSLYNLNLYQDTEKHKIADHWMPEQIEDYFDAITPFNDQLVQAKFWWILELWPIKVRFQSKDEDTWIKKVRMNMGRYRAVQEPEPNLHWTVQQRMLDTGYKPQVRLGRDAAWRFVV</sequence>
<feature type="compositionally biased region" description="Polar residues" evidence="1">
    <location>
        <begin position="272"/>
        <end position="287"/>
    </location>
</feature>